<dbReference type="Pfam" id="PF00106">
    <property type="entry name" value="adh_short"/>
    <property type="match status" value="1"/>
</dbReference>
<dbReference type="GeneID" id="54780680"/>
<dbReference type="PANTHER" id="PTHR42760:SF133">
    <property type="entry name" value="3-OXOACYL-[ACYL-CARRIER-PROTEIN] REDUCTASE"/>
    <property type="match status" value="1"/>
</dbReference>
<organism evidence="5 6">
    <name type="scientific">Diutina rugosa</name>
    <name type="common">Yeast</name>
    <name type="synonym">Candida rugosa</name>
    <dbReference type="NCBI Taxonomy" id="5481"/>
    <lineage>
        <taxon>Eukaryota</taxon>
        <taxon>Fungi</taxon>
        <taxon>Dikarya</taxon>
        <taxon>Ascomycota</taxon>
        <taxon>Saccharomycotina</taxon>
        <taxon>Pichiomycetes</taxon>
        <taxon>Debaryomycetaceae</taxon>
        <taxon>Diutina</taxon>
    </lineage>
</organism>
<dbReference type="PRINTS" id="PR00080">
    <property type="entry name" value="SDRFAMILY"/>
</dbReference>
<dbReference type="CDD" id="cd05233">
    <property type="entry name" value="SDR_c"/>
    <property type="match status" value="1"/>
</dbReference>
<dbReference type="EMBL" id="SWFT01000064">
    <property type="protein sequence ID" value="KAA8904077.1"/>
    <property type="molecule type" value="Genomic_DNA"/>
</dbReference>
<gene>
    <name evidence="5" type="ORF">DIURU_002029</name>
</gene>
<sequence>MKAVITGGSRGLGLGVAQAFAKRNIPVTLVSRSQSNLDAAIASLPGLGHATVAADLSKGDVSIDWTGVTYLVNCAGIAPASLMVSMADKDIERTIATNLTSPLKLSKQAIKPLMANGKRENISPAIVNVSSKLAIPDHCVQSGSTVYSATKGALAVFSQSLAHELNGKVRVNCVLPGLMDTDMGRSAGIDAPMVPVQDVSERIVELAVGDENGVCELIDVEAEN</sequence>
<protein>
    <recommendedName>
        <fullName evidence="7">Ketoreductase (KR) domain-containing protein</fullName>
    </recommendedName>
</protein>
<dbReference type="Gene3D" id="3.40.50.720">
    <property type="entry name" value="NAD(P)-binding Rossmann-like Domain"/>
    <property type="match status" value="1"/>
</dbReference>
<evidence type="ECO:0008006" key="7">
    <source>
        <dbReference type="Google" id="ProtNLM"/>
    </source>
</evidence>
<reference evidence="5 6" key="1">
    <citation type="submission" date="2019-07" db="EMBL/GenBank/DDBJ databases">
        <title>Genome assembly of two rare yeast pathogens: Diutina rugosa and Trichomonascus ciferrii.</title>
        <authorList>
            <person name="Mixao V."/>
            <person name="Saus E."/>
            <person name="Hansen A."/>
            <person name="Lass-Flor C."/>
            <person name="Gabaldon T."/>
        </authorList>
    </citation>
    <scope>NUCLEOTIDE SEQUENCE [LARGE SCALE GENOMIC DNA]</scope>
    <source>
        <strain evidence="5 6">CBS 613</strain>
    </source>
</reference>
<keyword evidence="2" id="KW-0521">NADP</keyword>
<comment type="caution">
    <text evidence="5">The sequence shown here is derived from an EMBL/GenBank/DDBJ whole genome shotgun (WGS) entry which is preliminary data.</text>
</comment>
<dbReference type="PRINTS" id="PR00081">
    <property type="entry name" value="GDHRDH"/>
</dbReference>
<dbReference type="PROSITE" id="PS00061">
    <property type="entry name" value="ADH_SHORT"/>
    <property type="match status" value="1"/>
</dbReference>
<dbReference type="GO" id="GO:0016616">
    <property type="term" value="F:oxidoreductase activity, acting on the CH-OH group of donors, NAD or NADP as acceptor"/>
    <property type="evidence" value="ECO:0007669"/>
    <property type="project" value="TreeGrafter"/>
</dbReference>
<dbReference type="InterPro" id="IPR002347">
    <property type="entry name" value="SDR_fam"/>
</dbReference>
<dbReference type="InterPro" id="IPR036291">
    <property type="entry name" value="NAD(P)-bd_dom_sf"/>
</dbReference>
<comment type="similarity">
    <text evidence="1 4">Belongs to the short-chain dehydrogenases/reductases (SDR) family.</text>
</comment>
<dbReference type="Proteomes" id="UP000449547">
    <property type="component" value="Unassembled WGS sequence"/>
</dbReference>
<dbReference type="InterPro" id="IPR020904">
    <property type="entry name" value="Sc_DH/Rdtase_CS"/>
</dbReference>
<accession>A0A642UY84</accession>
<evidence type="ECO:0000256" key="4">
    <source>
        <dbReference type="RuleBase" id="RU000363"/>
    </source>
</evidence>
<name>A0A642UY84_DIURU</name>
<dbReference type="AlphaFoldDB" id="A0A642UY84"/>
<dbReference type="GO" id="GO:0048038">
    <property type="term" value="F:quinone binding"/>
    <property type="evidence" value="ECO:0007669"/>
    <property type="project" value="TreeGrafter"/>
</dbReference>
<evidence type="ECO:0000313" key="5">
    <source>
        <dbReference type="EMBL" id="KAA8904077.1"/>
    </source>
</evidence>
<dbReference type="OMA" id="TCMITGG"/>
<dbReference type="SUPFAM" id="SSF51735">
    <property type="entry name" value="NAD(P)-binding Rossmann-fold domains"/>
    <property type="match status" value="1"/>
</dbReference>
<keyword evidence="6" id="KW-1185">Reference proteome</keyword>
<keyword evidence="3" id="KW-0560">Oxidoreductase</keyword>
<dbReference type="PANTHER" id="PTHR42760">
    <property type="entry name" value="SHORT-CHAIN DEHYDROGENASES/REDUCTASES FAMILY MEMBER"/>
    <property type="match status" value="1"/>
</dbReference>
<dbReference type="RefSeq" id="XP_034013162.1">
    <property type="nucleotide sequence ID" value="XM_034154636.1"/>
</dbReference>
<evidence type="ECO:0000313" key="6">
    <source>
        <dbReference type="Proteomes" id="UP000449547"/>
    </source>
</evidence>
<evidence type="ECO:0000256" key="2">
    <source>
        <dbReference type="ARBA" id="ARBA00022857"/>
    </source>
</evidence>
<proteinExistence type="inferred from homology"/>
<dbReference type="VEuPathDB" id="FungiDB:DIURU_002029"/>
<evidence type="ECO:0000256" key="1">
    <source>
        <dbReference type="ARBA" id="ARBA00006484"/>
    </source>
</evidence>
<dbReference type="OrthoDB" id="417891at2759"/>
<evidence type="ECO:0000256" key="3">
    <source>
        <dbReference type="ARBA" id="ARBA00023002"/>
    </source>
</evidence>
<dbReference type="GO" id="GO:0006633">
    <property type="term" value="P:fatty acid biosynthetic process"/>
    <property type="evidence" value="ECO:0007669"/>
    <property type="project" value="TreeGrafter"/>
</dbReference>